<comment type="similarity">
    <text evidence="1">Belongs to the bacterial solute-binding protein 5 family.</text>
</comment>
<dbReference type="InterPro" id="IPR030678">
    <property type="entry name" value="Peptide/Ni-bd"/>
</dbReference>
<name>A0A917SL89_9ACTN</name>
<dbReference type="PIRSF" id="PIRSF002741">
    <property type="entry name" value="MppA"/>
    <property type="match status" value="1"/>
</dbReference>
<dbReference type="AlphaFoldDB" id="A0A917SL89"/>
<dbReference type="Gene3D" id="3.40.190.10">
    <property type="entry name" value="Periplasmic binding protein-like II"/>
    <property type="match status" value="1"/>
</dbReference>
<sequence>MVVARTGDIDQLDPQKATAFQTVETLSLVYGRLVALDQDGKLVPDLASKWSTSADGKTLSFTLRSGVSWQDGDPFTAADVKASLERILDEKTAAVARSNLSSITKIDAADGTVTLTLSGPSTALLYSLASVNAAILHDKDIQANTIAKTPDGTGPFSWKSWAQGQQVVLAANPSYWAGAPKIGTVQFRVIPAESSIVSGMKAGAFQIGLLSDPTVADNAGSSDRFQLVKQPTLAYHALMLNGRRGPLQKLEVRQAIACAVDRDQVVKTAANGDGTVTGPITSPGFSYSPTEGLPCTPGDTAAAKKMLADAGYPDGFSLHTIVETGEYATAVAEGQNLQAQLKAIGVTLDLQQLTTDPYVKAWLAADFDAAVALNGGSYDPYLMYGRYFTQGGSLSGPAGLESPTLASLLVKGNTSTDDAQRQTTYRDLQQELLKESPWVWLFRSQDFYLVGSGVSFTPRADGLLSSLAAS</sequence>
<dbReference type="PANTHER" id="PTHR30290:SF9">
    <property type="entry name" value="OLIGOPEPTIDE-BINDING PROTEIN APPA"/>
    <property type="match status" value="1"/>
</dbReference>
<dbReference type="Gene3D" id="3.10.105.10">
    <property type="entry name" value="Dipeptide-binding Protein, Domain 3"/>
    <property type="match status" value="1"/>
</dbReference>
<dbReference type="InterPro" id="IPR039424">
    <property type="entry name" value="SBP_5"/>
</dbReference>
<dbReference type="GO" id="GO:0043190">
    <property type="term" value="C:ATP-binding cassette (ABC) transporter complex"/>
    <property type="evidence" value="ECO:0007669"/>
    <property type="project" value="InterPro"/>
</dbReference>
<protein>
    <submittedName>
        <fullName evidence="5">ABC transporter substrate-binding protein</fullName>
    </submittedName>
</protein>
<dbReference type="PANTHER" id="PTHR30290">
    <property type="entry name" value="PERIPLASMIC BINDING COMPONENT OF ABC TRANSPORTER"/>
    <property type="match status" value="1"/>
</dbReference>
<accession>A0A917SL89</accession>
<reference evidence="5" key="2">
    <citation type="submission" date="2020-09" db="EMBL/GenBank/DDBJ databases">
        <authorList>
            <person name="Sun Q."/>
            <person name="Zhou Y."/>
        </authorList>
    </citation>
    <scope>NUCLEOTIDE SEQUENCE</scope>
    <source>
        <strain evidence="5">CGMCC 4.7308</strain>
    </source>
</reference>
<evidence type="ECO:0000313" key="5">
    <source>
        <dbReference type="EMBL" id="GGL86666.1"/>
    </source>
</evidence>
<proteinExistence type="inferred from homology"/>
<dbReference type="SUPFAM" id="SSF53850">
    <property type="entry name" value="Periplasmic binding protein-like II"/>
    <property type="match status" value="1"/>
</dbReference>
<dbReference type="Proteomes" id="UP000655208">
    <property type="component" value="Unassembled WGS sequence"/>
</dbReference>
<dbReference type="Pfam" id="PF00496">
    <property type="entry name" value="SBP_bac_5"/>
    <property type="match status" value="1"/>
</dbReference>
<keyword evidence="2" id="KW-0813">Transport</keyword>
<evidence type="ECO:0000259" key="4">
    <source>
        <dbReference type="Pfam" id="PF00496"/>
    </source>
</evidence>
<reference evidence="5" key="1">
    <citation type="journal article" date="2014" name="Int. J. Syst. Evol. Microbiol.">
        <title>Complete genome sequence of Corynebacterium casei LMG S-19264T (=DSM 44701T), isolated from a smear-ripened cheese.</title>
        <authorList>
            <consortium name="US DOE Joint Genome Institute (JGI-PGF)"/>
            <person name="Walter F."/>
            <person name="Albersmeier A."/>
            <person name="Kalinowski J."/>
            <person name="Ruckert C."/>
        </authorList>
    </citation>
    <scope>NUCLEOTIDE SEQUENCE</scope>
    <source>
        <strain evidence="5">CGMCC 4.7308</strain>
    </source>
</reference>
<gene>
    <name evidence="5" type="ORF">GCM10011594_02850</name>
</gene>
<keyword evidence="6" id="KW-1185">Reference proteome</keyword>
<evidence type="ECO:0000256" key="1">
    <source>
        <dbReference type="ARBA" id="ARBA00005695"/>
    </source>
</evidence>
<dbReference type="GO" id="GO:0042597">
    <property type="term" value="C:periplasmic space"/>
    <property type="evidence" value="ECO:0007669"/>
    <property type="project" value="UniProtKB-ARBA"/>
</dbReference>
<keyword evidence="3" id="KW-0732">Signal</keyword>
<dbReference type="GO" id="GO:0015833">
    <property type="term" value="P:peptide transport"/>
    <property type="evidence" value="ECO:0007669"/>
    <property type="project" value="TreeGrafter"/>
</dbReference>
<dbReference type="GO" id="GO:1904680">
    <property type="term" value="F:peptide transmembrane transporter activity"/>
    <property type="evidence" value="ECO:0007669"/>
    <property type="project" value="TreeGrafter"/>
</dbReference>
<evidence type="ECO:0000313" key="6">
    <source>
        <dbReference type="Proteomes" id="UP000655208"/>
    </source>
</evidence>
<dbReference type="Gene3D" id="3.90.76.10">
    <property type="entry name" value="Dipeptide-binding Protein, Domain 1"/>
    <property type="match status" value="1"/>
</dbReference>
<comment type="caution">
    <text evidence="5">The sequence shown here is derived from an EMBL/GenBank/DDBJ whole genome shotgun (WGS) entry which is preliminary data.</text>
</comment>
<organism evidence="5 6">
    <name type="scientific">Nakamurella endophytica</name>
    <dbReference type="NCBI Taxonomy" id="1748367"/>
    <lineage>
        <taxon>Bacteria</taxon>
        <taxon>Bacillati</taxon>
        <taxon>Actinomycetota</taxon>
        <taxon>Actinomycetes</taxon>
        <taxon>Nakamurellales</taxon>
        <taxon>Nakamurellaceae</taxon>
        <taxon>Nakamurella</taxon>
    </lineage>
</organism>
<evidence type="ECO:0000256" key="2">
    <source>
        <dbReference type="ARBA" id="ARBA00022448"/>
    </source>
</evidence>
<dbReference type="EMBL" id="BMNA01000001">
    <property type="protein sequence ID" value="GGL86666.1"/>
    <property type="molecule type" value="Genomic_DNA"/>
</dbReference>
<evidence type="ECO:0000256" key="3">
    <source>
        <dbReference type="ARBA" id="ARBA00022729"/>
    </source>
</evidence>
<feature type="domain" description="Solute-binding protein family 5" evidence="4">
    <location>
        <begin position="41"/>
        <end position="390"/>
    </location>
</feature>
<dbReference type="InterPro" id="IPR000914">
    <property type="entry name" value="SBP_5_dom"/>
</dbReference>